<reference evidence="1" key="1">
    <citation type="submission" date="2019-11" db="EMBL/GenBank/DDBJ databases">
        <title>Genomic insights into an expanded diversity of filamentous marine cyanobacteria reveals the extraordinary biosynthetic potential of Moorea and Okeania.</title>
        <authorList>
            <person name="Ferreira Leao T."/>
            <person name="Wang M."/>
            <person name="Moss N."/>
            <person name="Da Silva R."/>
            <person name="Sanders J."/>
            <person name="Nurk S."/>
            <person name="Gurevich A."/>
            <person name="Humphrey G."/>
            <person name="Reher R."/>
            <person name="Zhu Q."/>
            <person name="Belda-Ferre P."/>
            <person name="Glukhov E."/>
            <person name="Rex R."/>
            <person name="Dorrestein P.C."/>
            <person name="Knight R."/>
            <person name="Pevzner P."/>
            <person name="Gerwick W.H."/>
            <person name="Gerwick L."/>
        </authorList>
    </citation>
    <scope>NUCLEOTIDE SEQUENCE</scope>
    <source>
        <strain evidence="1">SIO1C4</strain>
    </source>
</reference>
<accession>A0A6B3NAX6</accession>
<dbReference type="EMBL" id="JAAHFQ010000265">
    <property type="protein sequence ID" value="NER28817.1"/>
    <property type="molecule type" value="Genomic_DNA"/>
</dbReference>
<dbReference type="AlphaFoldDB" id="A0A6B3NAX6"/>
<name>A0A6B3NAX6_9CYAN</name>
<proteinExistence type="predicted"/>
<comment type="caution">
    <text evidence="1">The sequence shown here is derived from an EMBL/GenBank/DDBJ whole genome shotgun (WGS) entry which is preliminary data.</text>
</comment>
<sequence length="62" mass="6883">MSEAHLLEHRWGDGEIRENYSFVKINGKVVLDAGKRIEAVPTKVEKKATVGGGWCSIYSSAY</sequence>
<organism evidence="1">
    <name type="scientific">Symploca sp. SIO1C4</name>
    <dbReference type="NCBI Taxonomy" id="2607765"/>
    <lineage>
        <taxon>Bacteria</taxon>
        <taxon>Bacillati</taxon>
        <taxon>Cyanobacteriota</taxon>
        <taxon>Cyanophyceae</taxon>
        <taxon>Coleofasciculales</taxon>
        <taxon>Coleofasciculaceae</taxon>
        <taxon>Symploca</taxon>
    </lineage>
</organism>
<protein>
    <submittedName>
        <fullName evidence="1">Uncharacterized protein</fullName>
    </submittedName>
</protein>
<evidence type="ECO:0000313" key="1">
    <source>
        <dbReference type="EMBL" id="NER28817.1"/>
    </source>
</evidence>
<gene>
    <name evidence="1" type="ORF">F6J89_14555</name>
</gene>